<dbReference type="InterPro" id="IPR000719">
    <property type="entry name" value="Prot_kinase_dom"/>
</dbReference>
<reference evidence="10" key="1">
    <citation type="submission" date="2020-06" db="EMBL/GenBank/DDBJ databases">
        <title>Characterization of fructooligosaccharide metabolism and fructooligosaccharide-degrading enzymes in human commensal butyrate producers.</title>
        <authorList>
            <person name="Tanno H."/>
            <person name="Fujii T."/>
            <person name="Hirano K."/>
            <person name="Maeno S."/>
            <person name="Tonozuka T."/>
            <person name="Sakamoto M."/>
            <person name="Ohkuma M."/>
            <person name="Tochio T."/>
            <person name="Endo A."/>
        </authorList>
    </citation>
    <scope>NUCLEOTIDE SEQUENCE</scope>
    <source>
        <strain evidence="10">JCM 17466</strain>
    </source>
</reference>
<dbReference type="RefSeq" id="WP_201311381.1">
    <property type="nucleotide sequence ID" value="NZ_BLYI01000043.1"/>
</dbReference>
<dbReference type="AlphaFoldDB" id="A0A916QAI4"/>
<dbReference type="SMART" id="SM00220">
    <property type="entry name" value="S_TKc"/>
    <property type="match status" value="1"/>
</dbReference>
<dbReference type="PANTHER" id="PTHR24363">
    <property type="entry name" value="SERINE/THREONINE PROTEIN KINASE"/>
    <property type="match status" value="1"/>
</dbReference>
<dbReference type="Pfam" id="PF00069">
    <property type="entry name" value="Pkinase"/>
    <property type="match status" value="1"/>
</dbReference>
<evidence type="ECO:0000256" key="1">
    <source>
        <dbReference type="ARBA" id="ARBA00012513"/>
    </source>
</evidence>
<dbReference type="Gene3D" id="1.10.510.10">
    <property type="entry name" value="Transferase(Phosphotransferase) domain 1"/>
    <property type="match status" value="1"/>
</dbReference>
<dbReference type="Gene3D" id="1.25.40.10">
    <property type="entry name" value="Tetratricopeptide repeat domain"/>
    <property type="match status" value="1"/>
</dbReference>
<dbReference type="EC" id="2.7.11.1" evidence="1"/>
<evidence type="ECO:0000256" key="5">
    <source>
        <dbReference type="ARBA" id="ARBA00022777"/>
    </source>
</evidence>
<dbReference type="SUPFAM" id="SSF48452">
    <property type="entry name" value="TPR-like"/>
    <property type="match status" value="1"/>
</dbReference>
<accession>A0A916QAI4</accession>
<protein>
    <recommendedName>
        <fullName evidence="1">non-specific serine/threonine protein kinase</fullName>
        <ecNumber evidence="1">2.7.11.1</ecNumber>
    </recommendedName>
</protein>
<dbReference type="EMBL" id="BLYI01000043">
    <property type="protein sequence ID" value="GFO85685.1"/>
    <property type="molecule type" value="Genomic_DNA"/>
</dbReference>
<proteinExistence type="predicted"/>
<evidence type="ECO:0000259" key="9">
    <source>
        <dbReference type="PROSITE" id="PS50011"/>
    </source>
</evidence>
<keyword evidence="5" id="KW-0418">Kinase</keyword>
<evidence type="ECO:0000256" key="2">
    <source>
        <dbReference type="ARBA" id="ARBA00022527"/>
    </source>
</evidence>
<comment type="caution">
    <text evidence="10">The sequence shown here is derived from an EMBL/GenBank/DDBJ whole genome shotgun (WGS) entry which is preliminary data.</text>
</comment>
<dbReference type="GO" id="GO:0004674">
    <property type="term" value="F:protein serine/threonine kinase activity"/>
    <property type="evidence" value="ECO:0007669"/>
    <property type="project" value="UniProtKB-KW"/>
</dbReference>
<dbReference type="InterPro" id="IPR011990">
    <property type="entry name" value="TPR-like_helical_dom_sf"/>
</dbReference>
<keyword evidence="3" id="KW-0808">Transferase</keyword>
<name>A0A916QAI4_9FIRM</name>
<dbReference type="Proteomes" id="UP000613208">
    <property type="component" value="Unassembled WGS sequence"/>
</dbReference>
<dbReference type="PROSITE" id="PS50011">
    <property type="entry name" value="PROTEIN_KINASE_DOM"/>
    <property type="match status" value="1"/>
</dbReference>
<evidence type="ECO:0000313" key="11">
    <source>
        <dbReference type="Proteomes" id="UP000613208"/>
    </source>
</evidence>
<comment type="catalytic activity">
    <reaction evidence="7">
        <text>L-threonyl-[protein] + ATP = O-phospho-L-threonyl-[protein] + ADP + H(+)</text>
        <dbReference type="Rhea" id="RHEA:46608"/>
        <dbReference type="Rhea" id="RHEA-COMP:11060"/>
        <dbReference type="Rhea" id="RHEA-COMP:11605"/>
        <dbReference type="ChEBI" id="CHEBI:15378"/>
        <dbReference type="ChEBI" id="CHEBI:30013"/>
        <dbReference type="ChEBI" id="CHEBI:30616"/>
        <dbReference type="ChEBI" id="CHEBI:61977"/>
        <dbReference type="ChEBI" id="CHEBI:456216"/>
        <dbReference type="EC" id="2.7.11.1"/>
    </reaction>
</comment>
<organism evidence="10 11">
    <name type="scientific">Anaerostipes butyraticus</name>
    <dbReference type="NCBI Taxonomy" id="645466"/>
    <lineage>
        <taxon>Bacteria</taxon>
        <taxon>Bacillati</taxon>
        <taxon>Bacillota</taxon>
        <taxon>Clostridia</taxon>
        <taxon>Lachnospirales</taxon>
        <taxon>Lachnospiraceae</taxon>
        <taxon>Anaerostipes</taxon>
    </lineage>
</organism>
<evidence type="ECO:0000256" key="8">
    <source>
        <dbReference type="ARBA" id="ARBA00048679"/>
    </source>
</evidence>
<dbReference type="InterPro" id="IPR011009">
    <property type="entry name" value="Kinase-like_dom_sf"/>
</dbReference>
<dbReference type="PANTHER" id="PTHR24363:SF0">
    <property type="entry name" value="SERINE_THREONINE KINASE LIKE DOMAIN CONTAINING 1"/>
    <property type="match status" value="1"/>
</dbReference>
<keyword evidence="11" id="KW-1185">Reference proteome</keyword>
<evidence type="ECO:0000256" key="6">
    <source>
        <dbReference type="ARBA" id="ARBA00022840"/>
    </source>
</evidence>
<sequence>MYSDQSTVETEIFQGKYRKIRELKTGGMGKVFLVEERRKKKRYIMKIVPADKKGLREAEYLEKAENLSGIPKIMQWEKNEHEIFMVMEYVRGNSLKELVSKKKRIGKRKLIRWSLALCEILQGLHQMEPPVICMDLKPEHVRITPAGKVYLIDLGISAYEGEELEGYGTKGFAAPEQRKKGSRADVRLDIFSFGKILDFCKKRMRWKGMETVIRQCTRKRQKDRYPSMAVLKQALKRERRRETLKITAALIIIFGLSAGIGRLSFSENASGAMPVDAKREMQKYLFGDERNRPDYIMAEQCITEWQGKDSEISRYERLLDAMENPGKVQSWEVIWQDLRKNPAPGLYETCFLSQVYLTRQKQLASFGKPAWQAWKLLEKQKDRKVSGIYWKRRIEDERLQAAGNLALQGEEEFLREIAGEYLQKTGTQEKAWSGYRRVVMFLEREGKDMSSYYENFLQKFPCCEEAYVEYGIYLCRLGRWKEAQKIYRRGKNKTSMAGEKAGELKEKLGI</sequence>
<evidence type="ECO:0000256" key="3">
    <source>
        <dbReference type="ARBA" id="ARBA00022679"/>
    </source>
</evidence>
<comment type="catalytic activity">
    <reaction evidence="8">
        <text>L-seryl-[protein] + ATP = O-phospho-L-seryl-[protein] + ADP + H(+)</text>
        <dbReference type="Rhea" id="RHEA:17989"/>
        <dbReference type="Rhea" id="RHEA-COMP:9863"/>
        <dbReference type="Rhea" id="RHEA-COMP:11604"/>
        <dbReference type="ChEBI" id="CHEBI:15378"/>
        <dbReference type="ChEBI" id="CHEBI:29999"/>
        <dbReference type="ChEBI" id="CHEBI:30616"/>
        <dbReference type="ChEBI" id="CHEBI:83421"/>
        <dbReference type="ChEBI" id="CHEBI:456216"/>
        <dbReference type="EC" id="2.7.11.1"/>
    </reaction>
</comment>
<evidence type="ECO:0000256" key="7">
    <source>
        <dbReference type="ARBA" id="ARBA00047899"/>
    </source>
</evidence>
<keyword evidence="2" id="KW-0723">Serine/threonine-protein kinase</keyword>
<feature type="domain" description="Protein kinase" evidence="9">
    <location>
        <begin position="17"/>
        <end position="306"/>
    </location>
</feature>
<keyword evidence="6" id="KW-0067">ATP-binding</keyword>
<dbReference type="SUPFAM" id="SSF56112">
    <property type="entry name" value="Protein kinase-like (PK-like)"/>
    <property type="match status" value="1"/>
</dbReference>
<keyword evidence="4" id="KW-0547">Nucleotide-binding</keyword>
<evidence type="ECO:0000313" key="10">
    <source>
        <dbReference type="EMBL" id="GFO85685.1"/>
    </source>
</evidence>
<gene>
    <name evidence="10" type="ORF">ANBU17_20320</name>
</gene>
<evidence type="ECO:0000256" key="4">
    <source>
        <dbReference type="ARBA" id="ARBA00022741"/>
    </source>
</evidence>
<dbReference type="GO" id="GO:0005524">
    <property type="term" value="F:ATP binding"/>
    <property type="evidence" value="ECO:0007669"/>
    <property type="project" value="UniProtKB-KW"/>
</dbReference>